<accession>A0AAD5KJ76</accession>
<gene>
    <name evidence="2" type="ORF">GHT06_020540</name>
</gene>
<dbReference type="Proteomes" id="UP000820818">
    <property type="component" value="Linkage Group LG9"/>
</dbReference>
<dbReference type="EMBL" id="WJBH02000009">
    <property type="protein sequence ID" value="KAI9552667.1"/>
    <property type="molecule type" value="Genomic_DNA"/>
</dbReference>
<feature type="region of interest" description="Disordered" evidence="1">
    <location>
        <begin position="90"/>
        <end position="118"/>
    </location>
</feature>
<name>A0AAD5KJ76_9CRUS</name>
<sequence length="174" mass="19047">MLPLDVSLGSDPNLTSNEIDIPSIEKTTSRFHNLHEIVKRRMFVAHALEPMYSLKKKKDCVNVSNLKRFIEKDTAFGDAKKSVVSTCGEPAPKGVMGTPAGTGITRQTRRREQSKVTAGLRPELSTCTRVQSQKAHIPVSKAMGSKVLGATEPSSTVIGGHRLRDQSHLRSPMN</sequence>
<feature type="region of interest" description="Disordered" evidence="1">
    <location>
        <begin position="151"/>
        <end position="174"/>
    </location>
</feature>
<evidence type="ECO:0000313" key="3">
    <source>
        <dbReference type="Proteomes" id="UP000820818"/>
    </source>
</evidence>
<dbReference type="AlphaFoldDB" id="A0AAD5KJ76"/>
<comment type="caution">
    <text evidence="2">The sequence shown here is derived from an EMBL/GenBank/DDBJ whole genome shotgun (WGS) entry which is preliminary data.</text>
</comment>
<evidence type="ECO:0000256" key="1">
    <source>
        <dbReference type="SAM" id="MobiDB-lite"/>
    </source>
</evidence>
<reference evidence="2 3" key="1">
    <citation type="submission" date="2022-05" db="EMBL/GenBank/DDBJ databases">
        <title>A multi-omics perspective on studying reproductive biology in Daphnia sinensis.</title>
        <authorList>
            <person name="Jia J."/>
        </authorList>
    </citation>
    <scope>NUCLEOTIDE SEQUENCE [LARGE SCALE GENOMIC DNA]</scope>
    <source>
        <strain evidence="2 3">WSL</strain>
    </source>
</reference>
<proteinExistence type="predicted"/>
<organism evidence="2 3">
    <name type="scientific">Daphnia sinensis</name>
    <dbReference type="NCBI Taxonomy" id="1820382"/>
    <lineage>
        <taxon>Eukaryota</taxon>
        <taxon>Metazoa</taxon>
        <taxon>Ecdysozoa</taxon>
        <taxon>Arthropoda</taxon>
        <taxon>Crustacea</taxon>
        <taxon>Branchiopoda</taxon>
        <taxon>Diplostraca</taxon>
        <taxon>Cladocera</taxon>
        <taxon>Anomopoda</taxon>
        <taxon>Daphniidae</taxon>
        <taxon>Daphnia</taxon>
        <taxon>Daphnia similis group</taxon>
    </lineage>
</organism>
<evidence type="ECO:0000313" key="2">
    <source>
        <dbReference type="EMBL" id="KAI9552667.1"/>
    </source>
</evidence>
<keyword evidence="3" id="KW-1185">Reference proteome</keyword>
<protein>
    <submittedName>
        <fullName evidence="2">Uncharacterized protein</fullName>
    </submittedName>
</protein>